<name>A0A8S2VM64_9BILA</name>
<gene>
    <name evidence="1" type="ORF">GIL414_LOCUS30482</name>
</gene>
<dbReference type="Proteomes" id="UP000681720">
    <property type="component" value="Unassembled WGS sequence"/>
</dbReference>
<feature type="non-terminal residue" evidence="1">
    <location>
        <position position="1"/>
    </location>
</feature>
<evidence type="ECO:0000313" key="2">
    <source>
        <dbReference type="Proteomes" id="UP000681720"/>
    </source>
</evidence>
<accession>A0A8S2VM64</accession>
<comment type="caution">
    <text evidence="1">The sequence shown here is derived from an EMBL/GenBank/DDBJ whole genome shotgun (WGS) entry which is preliminary data.</text>
</comment>
<dbReference type="AlphaFoldDB" id="A0A8S2VM64"/>
<dbReference type="EMBL" id="CAJOBJ010058593">
    <property type="protein sequence ID" value="CAF4408063.1"/>
    <property type="molecule type" value="Genomic_DNA"/>
</dbReference>
<proteinExistence type="predicted"/>
<sequence length="90" mass="10064">LICSISTGDEKPKKSEYSTILIDIVNELKLLENIGFDVVLTSDRKNNKHHYTRVHAFTISAVCDKPAQSLVMNIKDPTGYFSCGWCCIQG</sequence>
<evidence type="ECO:0000313" key="1">
    <source>
        <dbReference type="EMBL" id="CAF4408063.1"/>
    </source>
</evidence>
<protein>
    <submittedName>
        <fullName evidence="1">Uncharacterized protein</fullName>
    </submittedName>
</protein>
<organism evidence="1 2">
    <name type="scientific">Rotaria magnacalcarata</name>
    <dbReference type="NCBI Taxonomy" id="392030"/>
    <lineage>
        <taxon>Eukaryota</taxon>
        <taxon>Metazoa</taxon>
        <taxon>Spiralia</taxon>
        <taxon>Gnathifera</taxon>
        <taxon>Rotifera</taxon>
        <taxon>Eurotatoria</taxon>
        <taxon>Bdelloidea</taxon>
        <taxon>Philodinida</taxon>
        <taxon>Philodinidae</taxon>
        <taxon>Rotaria</taxon>
    </lineage>
</organism>
<reference evidence="1" key="1">
    <citation type="submission" date="2021-02" db="EMBL/GenBank/DDBJ databases">
        <authorList>
            <person name="Nowell W R."/>
        </authorList>
    </citation>
    <scope>NUCLEOTIDE SEQUENCE</scope>
</reference>